<keyword evidence="2" id="KW-1185">Reference proteome</keyword>
<accession>A0A514CXN3</accession>
<dbReference type="RefSeq" id="YP_009849471.1">
    <property type="nucleotide sequence ID" value="NC_048793.1"/>
</dbReference>
<sequence>MFTKKPNTNNEGLTKAIDELLAEMHEQDKDQDVYNTMVDQLTKLYELKTIDHKVGAEKRISMETLALVGGNLAGILMIVGHERANVVTSKALTLLTKLR</sequence>
<evidence type="ECO:0000313" key="2">
    <source>
        <dbReference type="Proteomes" id="UP000318324"/>
    </source>
</evidence>
<dbReference type="GeneID" id="55619907"/>
<dbReference type="KEGG" id="vg:55619907"/>
<proteinExistence type="predicted"/>
<evidence type="ECO:0000313" key="1">
    <source>
        <dbReference type="EMBL" id="QDH85268.1"/>
    </source>
</evidence>
<dbReference type="Proteomes" id="UP000318324">
    <property type="component" value="Segment"/>
</dbReference>
<dbReference type="EMBL" id="MN010761">
    <property type="protein sequence ID" value="QDH85268.1"/>
    <property type="molecule type" value="Genomic_DNA"/>
</dbReference>
<reference evidence="1 2" key="1">
    <citation type="submission" date="2019-05" db="EMBL/GenBank/DDBJ databases">
        <authorList>
            <person name="Anderson T.C."/>
            <person name="Ballou V.G."/>
            <person name="Berkey V.K."/>
            <person name="Bonaccorso K.R."/>
            <person name="Busby L.B."/>
            <person name="Carey D.A."/>
            <person name="Cutaia C."/>
            <person name="Dalenburg J."/>
            <person name="Diaz-Ramirez E.N."/>
            <person name="Holmes K.J."/>
            <person name="Liner T.A."/>
            <person name="McGrew S.T."/>
            <person name="Meares D.P."/>
            <person name="Mordente R.E."/>
            <person name="Pietrzak P.A."/>
            <person name="Shirley O.A."/>
            <person name="Slimani Z."/>
            <person name="Smith A.M."/>
            <person name="Wallace S.D."/>
            <person name="Wright Y.S."/>
            <person name="Williams D.C."/>
            <person name="Garlena R.A."/>
            <person name="Russell D.A."/>
            <person name="Pope W.H."/>
            <person name="Jacobs-Sera D."/>
            <person name="Hatfull G.F."/>
        </authorList>
    </citation>
    <scope>NUCLEOTIDE SEQUENCE [LARGE SCALE GENOMIC DNA]</scope>
</reference>
<gene>
    <name evidence="1" type="primary">37</name>
    <name evidence="1" type="ORF">SEA_KENOSHA_37</name>
</gene>
<protein>
    <submittedName>
        <fullName evidence="1">Uncharacterized protein</fullName>
    </submittedName>
</protein>
<organism evidence="1 2">
    <name type="scientific">Gordonia phage Kenosha</name>
    <dbReference type="NCBI Taxonomy" id="2588490"/>
    <lineage>
        <taxon>Viruses</taxon>
        <taxon>Duplodnaviria</taxon>
        <taxon>Heunggongvirae</taxon>
        <taxon>Uroviricota</taxon>
        <taxon>Caudoviricetes</taxon>
        <taxon>Deejayvirinae</taxon>
        <taxon>Kenoshavirus</taxon>
        <taxon>Kenoshavirus kenosha</taxon>
    </lineage>
</organism>
<name>A0A514CXN3_9CAUD</name>